<sequence length="265" mass="28317">MTRHPYLSRSTPRVLAHRGLVTPDAATQGVVENSFAAVAEAHAAGADYVESDCHLTADGEVVLFHDDDLQRVAGDPRAIADVRLHEIEELMAERGGLVTLAQALEAFPEVRFNLDVKAAAAAAEVGRLVAPHTERVLITSFSDERRLDTLAATRAAGATTRPATSPGSGTIARLLAARALRRTGRVRGILDDIDALQIPERQGPIRVVSRGLIRDAHAAGVEVHVWTVNDEDDMSRLLDLGVDGLVTDRADVALALVNRRGTASV</sequence>
<comment type="caution">
    <text evidence="2">The sequence shown here is derived from an EMBL/GenBank/DDBJ whole genome shotgun (WGS) entry which is preliminary data.</text>
</comment>
<feature type="domain" description="GP-PDE" evidence="1">
    <location>
        <begin position="12"/>
        <end position="257"/>
    </location>
</feature>
<dbReference type="PROSITE" id="PS51704">
    <property type="entry name" value="GP_PDE"/>
    <property type="match status" value="1"/>
</dbReference>
<dbReference type="EMBL" id="BJML01000004">
    <property type="protein sequence ID" value="GEB45746.1"/>
    <property type="molecule type" value="Genomic_DNA"/>
</dbReference>
<dbReference type="PANTHER" id="PTHR46211:SF1">
    <property type="entry name" value="GLYCEROPHOSPHODIESTER PHOSPHODIESTERASE, CYTOPLASMIC"/>
    <property type="match status" value="1"/>
</dbReference>
<dbReference type="RefSeq" id="WP_103209656.1">
    <property type="nucleotide sequence ID" value="NZ_BJML01000004.1"/>
</dbReference>
<dbReference type="Proteomes" id="UP000319525">
    <property type="component" value="Unassembled WGS sequence"/>
</dbReference>
<protein>
    <submittedName>
        <fullName evidence="2">Glycerophosphoryl diester phosphodiesterase</fullName>
    </submittedName>
</protein>
<reference evidence="2 3" key="1">
    <citation type="submission" date="2019-06" db="EMBL/GenBank/DDBJ databases">
        <title>Whole genome shotgun sequence of Microbacterium testaceum NBRC 12675.</title>
        <authorList>
            <person name="Hosoyama A."/>
            <person name="Uohara A."/>
            <person name="Ohji S."/>
            <person name="Ichikawa N."/>
        </authorList>
    </citation>
    <scope>NUCLEOTIDE SEQUENCE [LARGE SCALE GENOMIC DNA]</scope>
    <source>
        <strain evidence="2 3">NBRC 12675</strain>
    </source>
</reference>
<gene>
    <name evidence="2" type="ORF">MTE01_16910</name>
</gene>
<evidence type="ECO:0000313" key="3">
    <source>
        <dbReference type="Proteomes" id="UP000319525"/>
    </source>
</evidence>
<evidence type="ECO:0000259" key="1">
    <source>
        <dbReference type="PROSITE" id="PS51704"/>
    </source>
</evidence>
<dbReference type="InterPro" id="IPR017946">
    <property type="entry name" value="PLC-like_Pdiesterase_TIM-brl"/>
</dbReference>
<accession>A0A4Y3QK09</accession>
<proteinExistence type="predicted"/>
<dbReference type="Gene3D" id="3.20.20.190">
    <property type="entry name" value="Phosphatidylinositol (PI) phosphodiesterase"/>
    <property type="match status" value="1"/>
</dbReference>
<dbReference type="SUPFAM" id="SSF51695">
    <property type="entry name" value="PLC-like phosphodiesterases"/>
    <property type="match status" value="1"/>
</dbReference>
<dbReference type="Pfam" id="PF03009">
    <property type="entry name" value="GDPD"/>
    <property type="match status" value="1"/>
</dbReference>
<evidence type="ECO:0000313" key="2">
    <source>
        <dbReference type="EMBL" id="GEB45746.1"/>
    </source>
</evidence>
<dbReference type="GeneID" id="57144379"/>
<dbReference type="AlphaFoldDB" id="A0A4Y3QK09"/>
<dbReference type="InterPro" id="IPR030395">
    <property type="entry name" value="GP_PDE_dom"/>
</dbReference>
<organism evidence="2 3">
    <name type="scientific">Microbacterium testaceum</name>
    <name type="common">Aureobacterium testaceum</name>
    <name type="synonym">Brevibacterium testaceum</name>
    <dbReference type="NCBI Taxonomy" id="2033"/>
    <lineage>
        <taxon>Bacteria</taxon>
        <taxon>Bacillati</taxon>
        <taxon>Actinomycetota</taxon>
        <taxon>Actinomycetes</taxon>
        <taxon>Micrococcales</taxon>
        <taxon>Microbacteriaceae</taxon>
        <taxon>Microbacterium</taxon>
    </lineage>
</organism>
<dbReference type="PANTHER" id="PTHR46211">
    <property type="entry name" value="GLYCEROPHOSPHORYL DIESTER PHOSPHODIESTERASE"/>
    <property type="match status" value="1"/>
</dbReference>
<dbReference type="OrthoDB" id="5241788at2"/>
<name>A0A4Y3QK09_MICTE</name>
<dbReference type="GO" id="GO:0008081">
    <property type="term" value="F:phosphoric diester hydrolase activity"/>
    <property type="evidence" value="ECO:0007669"/>
    <property type="project" value="InterPro"/>
</dbReference>
<dbReference type="GO" id="GO:0006629">
    <property type="term" value="P:lipid metabolic process"/>
    <property type="evidence" value="ECO:0007669"/>
    <property type="project" value="InterPro"/>
</dbReference>